<dbReference type="Pfam" id="PF08276">
    <property type="entry name" value="PAN_2"/>
    <property type="match status" value="1"/>
</dbReference>
<name>A0A8S0UG79_OLEEU</name>
<dbReference type="CDD" id="cd14066">
    <property type="entry name" value="STKc_IRAK"/>
    <property type="match status" value="1"/>
</dbReference>
<dbReference type="SMART" id="SM00220">
    <property type="entry name" value="S_TKc"/>
    <property type="match status" value="1"/>
</dbReference>
<keyword evidence="10" id="KW-1015">Disulfide bond</keyword>
<dbReference type="PROSITE" id="PS50011">
    <property type="entry name" value="PROTEIN_KINASE_DOM"/>
    <property type="match status" value="1"/>
</dbReference>
<evidence type="ECO:0000256" key="16">
    <source>
        <dbReference type="SAM" id="SignalP"/>
    </source>
</evidence>
<reference evidence="20 21" key="1">
    <citation type="submission" date="2019-12" db="EMBL/GenBank/DDBJ databases">
        <authorList>
            <person name="Alioto T."/>
            <person name="Alioto T."/>
            <person name="Gomez Garrido J."/>
        </authorList>
    </citation>
    <scope>NUCLEOTIDE SEQUENCE [LARGE SCALE GENOMIC DNA]</scope>
</reference>
<dbReference type="PANTHER" id="PTHR27002:SF1111">
    <property type="entry name" value="NON-SPECIFIC SERINE_THREONINE PROTEIN KINASE"/>
    <property type="match status" value="1"/>
</dbReference>
<dbReference type="GO" id="GO:0005524">
    <property type="term" value="F:ATP binding"/>
    <property type="evidence" value="ECO:0007669"/>
    <property type="project" value="UniProtKB-KW"/>
</dbReference>
<feature type="domain" description="Protein kinase" evidence="17">
    <location>
        <begin position="712"/>
        <end position="1027"/>
    </location>
</feature>
<dbReference type="Gene3D" id="2.90.10.10">
    <property type="entry name" value="Bulb-type lectin domain"/>
    <property type="match status" value="1"/>
</dbReference>
<comment type="subcellular location">
    <subcellularLocation>
        <location evidence="1">Cell membrane</location>
        <topology evidence="1">Single-pass type I membrane protein</topology>
    </subcellularLocation>
</comment>
<evidence type="ECO:0000256" key="6">
    <source>
        <dbReference type="ARBA" id="ARBA00022729"/>
    </source>
</evidence>
<feature type="chain" id="PRO_5035798346" description="non-specific serine/threonine protein kinase" evidence="16">
    <location>
        <begin position="28"/>
        <end position="1058"/>
    </location>
</feature>
<feature type="domain" description="Apple" evidence="19">
    <location>
        <begin position="345"/>
        <end position="438"/>
    </location>
</feature>
<dbReference type="PANTHER" id="PTHR27002">
    <property type="entry name" value="RECEPTOR-LIKE SERINE/THREONINE-PROTEIN KINASE SD1-8"/>
    <property type="match status" value="1"/>
</dbReference>
<keyword evidence="9" id="KW-0067">ATP-binding</keyword>
<feature type="compositionally biased region" description="Polar residues" evidence="14">
    <location>
        <begin position="1042"/>
        <end position="1051"/>
    </location>
</feature>
<keyword evidence="4" id="KW-0723">Serine/threonine-protein kinase</keyword>
<evidence type="ECO:0000259" key="19">
    <source>
        <dbReference type="PROSITE" id="PS50948"/>
    </source>
</evidence>
<comment type="catalytic activity">
    <reaction evidence="12">
        <text>L-threonyl-[protein] + ATP = O-phospho-L-threonyl-[protein] + ADP + H(+)</text>
        <dbReference type="Rhea" id="RHEA:46608"/>
        <dbReference type="Rhea" id="RHEA-COMP:11060"/>
        <dbReference type="Rhea" id="RHEA-COMP:11605"/>
        <dbReference type="ChEBI" id="CHEBI:15378"/>
        <dbReference type="ChEBI" id="CHEBI:30013"/>
        <dbReference type="ChEBI" id="CHEBI:30616"/>
        <dbReference type="ChEBI" id="CHEBI:61977"/>
        <dbReference type="ChEBI" id="CHEBI:456216"/>
        <dbReference type="EC" id="2.7.11.1"/>
    </reaction>
</comment>
<dbReference type="PROSITE" id="PS50948">
    <property type="entry name" value="PAN"/>
    <property type="match status" value="1"/>
</dbReference>
<dbReference type="FunFam" id="1.10.510.10:FF:000060">
    <property type="entry name" value="G-type lectin S-receptor-like serine/threonine-protein kinase"/>
    <property type="match status" value="1"/>
</dbReference>
<dbReference type="SUPFAM" id="SSF51110">
    <property type="entry name" value="alpha-D-mannose-specific plant lectins"/>
    <property type="match status" value="1"/>
</dbReference>
<keyword evidence="6 16" id="KW-0732">Signal</keyword>
<dbReference type="Proteomes" id="UP000594638">
    <property type="component" value="Unassembled WGS sequence"/>
</dbReference>
<evidence type="ECO:0000313" key="21">
    <source>
        <dbReference type="Proteomes" id="UP000594638"/>
    </source>
</evidence>
<dbReference type="InterPro" id="IPR001245">
    <property type="entry name" value="Ser-Thr/Tyr_kinase_cat_dom"/>
</dbReference>
<keyword evidence="8" id="KW-0418">Kinase</keyword>
<feature type="signal peptide" evidence="16">
    <location>
        <begin position="1"/>
        <end position="27"/>
    </location>
</feature>
<dbReference type="InterPro" id="IPR011009">
    <property type="entry name" value="Kinase-like_dom_sf"/>
</dbReference>
<evidence type="ECO:0000256" key="2">
    <source>
        <dbReference type="ARBA" id="ARBA00012513"/>
    </source>
</evidence>
<evidence type="ECO:0000259" key="17">
    <source>
        <dbReference type="PROSITE" id="PS50011"/>
    </source>
</evidence>
<dbReference type="OrthoDB" id="1741851at2759"/>
<dbReference type="Gramene" id="OE9A087346T2">
    <property type="protein sequence ID" value="OE9A087346C2"/>
    <property type="gene ID" value="OE9A087346"/>
</dbReference>
<accession>A0A8S0UG79</accession>
<organism evidence="20 21">
    <name type="scientific">Olea europaea subsp. europaea</name>
    <dbReference type="NCBI Taxonomy" id="158383"/>
    <lineage>
        <taxon>Eukaryota</taxon>
        <taxon>Viridiplantae</taxon>
        <taxon>Streptophyta</taxon>
        <taxon>Embryophyta</taxon>
        <taxon>Tracheophyta</taxon>
        <taxon>Spermatophyta</taxon>
        <taxon>Magnoliopsida</taxon>
        <taxon>eudicotyledons</taxon>
        <taxon>Gunneridae</taxon>
        <taxon>Pentapetalae</taxon>
        <taxon>asterids</taxon>
        <taxon>lamiids</taxon>
        <taxon>Lamiales</taxon>
        <taxon>Oleaceae</taxon>
        <taxon>Oleeae</taxon>
        <taxon>Olea</taxon>
    </lineage>
</organism>
<dbReference type="Pfam" id="PF01453">
    <property type="entry name" value="B_lectin"/>
    <property type="match status" value="1"/>
</dbReference>
<keyword evidence="15" id="KW-0472">Membrane</keyword>
<keyword evidence="11" id="KW-0325">Glycoprotein</keyword>
<dbReference type="InterPro" id="IPR003609">
    <property type="entry name" value="Pan_app"/>
</dbReference>
<dbReference type="GO" id="GO:0004674">
    <property type="term" value="F:protein serine/threonine kinase activity"/>
    <property type="evidence" value="ECO:0007669"/>
    <property type="project" value="UniProtKB-KW"/>
</dbReference>
<dbReference type="Gene3D" id="3.30.200.20">
    <property type="entry name" value="Phosphorylase Kinase, domain 1"/>
    <property type="match status" value="1"/>
</dbReference>
<dbReference type="GO" id="GO:0005886">
    <property type="term" value="C:plasma membrane"/>
    <property type="evidence" value="ECO:0007669"/>
    <property type="project" value="UniProtKB-SubCell"/>
</dbReference>
<dbReference type="Pfam" id="PF00954">
    <property type="entry name" value="S_locus_glycop"/>
    <property type="match status" value="1"/>
</dbReference>
<comment type="caution">
    <text evidence="20">The sequence shown here is derived from an EMBL/GenBank/DDBJ whole genome shotgun (WGS) entry which is preliminary data.</text>
</comment>
<evidence type="ECO:0000256" key="15">
    <source>
        <dbReference type="SAM" id="Phobius"/>
    </source>
</evidence>
<dbReference type="FunFam" id="3.30.200.20:FF:000910">
    <property type="entry name" value="Cysteine-rich receptor-like protein kinase 11"/>
    <property type="match status" value="1"/>
</dbReference>
<evidence type="ECO:0000256" key="7">
    <source>
        <dbReference type="ARBA" id="ARBA00022741"/>
    </source>
</evidence>
<evidence type="ECO:0000256" key="12">
    <source>
        <dbReference type="ARBA" id="ARBA00047899"/>
    </source>
</evidence>
<keyword evidence="5" id="KW-0808">Transferase</keyword>
<feature type="region of interest" description="Disordered" evidence="14">
    <location>
        <begin position="1033"/>
        <end position="1058"/>
    </location>
</feature>
<evidence type="ECO:0000313" key="20">
    <source>
        <dbReference type="EMBL" id="CAA3016363.1"/>
    </source>
</evidence>
<dbReference type="SUPFAM" id="SSF56112">
    <property type="entry name" value="Protein kinase-like (PK-like)"/>
    <property type="match status" value="1"/>
</dbReference>
<evidence type="ECO:0000256" key="11">
    <source>
        <dbReference type="ARBA" id="ARBA00023180"/>
    </source>
</evidence>
<dbReference type="SMART" id="SM00108">
    <property type="entry name" value="B_lectin"/>
    <property type="match status" value="1"/>
</dbReference>
<protein>
    <recommendedName>
        <fullName evidence="2">non-specific serine/threonine protein kinase</fullName>
        <ecNumber evidence="2">2.7.11.1</ecNumber>
    </recommendedName>
</protein>
<dbReference type="InterPro" id="IPR000719">
    <property type="entry name" value="Prot_kinase_dom"/>
</dbReference>
<dbReference type="InterPro" id="IPR000858">
    <property type="entry name" value="S_locus_glycoprot_dom"/>
</dbReference>
<feature type="transmembrane region" description="Helical" evidence="15">
    <location>
        <begin position="631"/>
        <end position="652"/>
    </location>
</feature>
<dbReference type="CDD" id="cd00028">
    <property type="entry name" value="B_lectin"/>
    <property type="match status" value="1"/>
</dbReference>
<evidence type="ECO:0000256" key="13">
    <source>
        <dbReference type="ARBA" id="ARBA00048679"/>
    </source>
</evidence>
<dbReference type="PROSITE" id="PS00108">
    <property type="entry name" value="PROTEIN_KINASE_ST"/>
    <property type="match status" value="1"/>
</dbReference>
<evidence type="ECO:0000256" key="4">
    <source>
        <dbReference type="ARBA" id="ARBA00022527"/>
    </source>
</evidence>
<keyword evidence="15" id="KW-0812">Transmembrane</keyword>
<keyword evidence="3" id="KW-1003">Cell membrane</keyword>
<dbReference type="InterPro" id="IPR036426">
    <property type="entry name" value="Bulb-type_lectin_dom_sf"/>
</dbReference>
<feature type="domain" description="Bulb-type lectin" evidence="18">
    <location>
        <begin position="30"/>
        <end position="150"/>
    </location>
</feature>
<evidence type="ECO:0000256" key="14">
    <source>
        <dbReference type="SAM" id="MobiDB-lite"/>
    </source>
</evidence>
<comment type="catalytic activity">
    <reaction evidence="13">
        <text>L-seryl-[protein] + ATP = O-phospho-L-seryl-[protein] + ADP + H(+)</text>
        <dbReference type="Rhea" id="RHEA:17989"/>
        <dbReference type="Rhea" id="RHEA-COMP:9863"/>
        <dbReference type="Rhea" id="RHEA-COMP:11604"/>
        <dbReference type="ChEBI" id="CHEBI:15378"/>
        <dbReference type="ChEBI" id="CHEBI:29999"/>
        <dbReference type="ChEBI" id="CHEBI:30616"/>
        <dbReference type="ChEBI" id="CHEBI:83421"/>
        <dbReference type="ChEBI" id="CHEBI:456216"/>
        <dbReference type="EC" id="2.7.11.1"/>
    </reaction>
</comment>
<dbReference type="AlphaFoldDB" id="A0A8S0UG79"/>
<dbReference type="EC" id="2.7.11.1" evidence="2"/>
<evidence type="ECO:0000256" key="10">
    <source>
        <dbReference type="ARBA" id="ARBA00023157"/>
    </source>
</evidence>
<dbReference type="InterPro" id="IPR001480">
    <property type="entry name" value="Bulb-type_lectin_dom"/>
</dbReference>
<evidence type="ECO:0000259" key="18">
    <source>
        <dbReference type="PROSITE" id="PS50927"/>
    </source>
</evidence>
<keyword evidence="7" id="KW-0547">Nucleotide-binding</keyword>
<keyword evidence="21" id="KW-1185">Reference proteome</keyword>
<evidence type="ECO:0000256" key="1">
    <source>
        <dbReference type="ARBA" id="ARBA00004251"/>
    </source>
</evidence>
<dbReference type="EMBL" id="CACTIH010007610">
    <property type="protein sequence ID" value="CAA3016363.1"/>
    <property type="molecule type" value="Genomic_DNA"/>
</dbReference>
<proteinExistence type="predicted"/>
<evidence type="ECO:0000256" key="8">
    <source>
        <dbReference type="ARBA" id="ARBA00022777"/>
    </source>
</evidence>
<evidence type="ECO:0000256" key="9">
    <source>
        <dbReference type="ARBA" id="ARBA00022840"/>
    </source>
</evidence>
<evidence type="ECO:0000256" key="5">
    <source>
        <dbReference type="ARBA" id="ARBA00022679"/>
    </source>
</evidence>
<dbReference type="InterPro" id="IPR008271">
    <property type="entry name" value="Ser/Thr_kinase_AS"/>
</dbReference>
<gene>
    <name evidence="20" type="ORF">OLEA9_A087346</name>
</gene>
<dbReference type="GO" id="GO:0048544">
    <property type="term" value="P:recognition of pollen"/>
    <property type="evidence" value="ECO:0007669"/>
    <property type="project" value="InterPro"/>
</dbReference>
<sequence length="1058" mass="118464">MQSPTNSISAFFYCTILVVCLSHQSDGRDTITTSNPLRDDAGESLISADGTFELGFFTPGGKNRYVGIWYHILPLRVVWVANRDNPVQDSSGSFAIAKDGNLKVLSNGNPCLISKLENAGAGVNRTVKLLNNGNLIIFDGPSPSEMLWQSFENPTDTFLPGMKMDDQMVLTSWSNSANPAKGNYKFRKDQELYKIQNGSNLYWRSGEPDISIIPNKMPPDLAYFLSGSTEGLDESKNLSHVALNKTTSLNYTWPFRLRYNVAGLFMNSTGEIQYYRWSDREEWTMLWSQPQDRCSVYNFCGKFSICDINNDIQCPCLPGFQRVSTEDLNYGDYSRGCEMRNPVRCDNTAVEMKQSQFLNLSLTNFGGSFQQFDEAQNKEECEKECQNNCKCNAYYIKANATHRGETDVSFICLIGTEDLEDLRVEHGEGGIHLSVRKAVPDMVTSLKARDCKPCGDIMIPYPLSTRPNCGDPLYSSFDCDNSTGIFNFQTLGRNYQVININKENRTFVIEVNSVTANSCDASTQIVKLNQSSPFTVTNQCYERRIEISWKPPLEPSCNVPGDCRDWTNSSCHAKANGVSRCYCDQEYQWNGTSLNCVQGRRGRSQDISGPAQPPYPSASAGRSLAKWLKDVIIIIAVFAAALLVCCFSYNLYRRKRMTKRGGSGENIRENPVLWPYESSDRQVSDLMDEENKSGVGVPFCSWESILAATENFSDVHKLGRGGFGPVYKVLQGVVHNFFPISKAVLPRVKNSTSHLLQGMFPGGQEIAVKRLSTYSLQGINEFRNEVILIAKLQHRNLVRLLGYCIKENEKILLYEYMPNKSLDAFIFDKKLCMLLNWKKRFDIILGIARGVLYLHQDSRLRIIHRDLKTSNILLDEEMNPKISDFGLARIVEGKGTEASTNKVVGTYGYMSPEYALDGLFSIKSDVFSFGVVVLEIISGKRNTGFYGSTEALNLLGYAWRLWSENRALDLMDPILLESCEKSEVMKCINVGLLCVQEDPGDRPTMSNVVFMLDGEAIALPVPNQPAFVTRKPVLSTSSSSTKPGSISNELTMSVAEGR</sequence>
<dbReference type="Gene3D" id="1.10.510.10">
    <property type="entry name" value="Transferase(Phosphotransferase) domain 1"/>
    <property type="match status" value="1"/>
</dbReference>
<dbReference type="PROSITE" id="PS50927">
    <property type="entry name" value="BULB_LECTIN"/>
    <property type="match status" value="1"/>
</dbReference>
<evidence type="ECO:0000256" key="3">
    <source>
        <dbReference type="ARBA" id="ARBA00022475"/>
    </source>
</evidence>
<dbReference type="Pfam" id="PF07714">
    <property type="entry name" value="PK_Tyr_Ser-Thr"/>
    <property type="match status" value="1"/>
</dbReference>
<keyword evidence="15" id="KW-1133">Transmembrane helix</keyword>